<proteinExistence type="predicted"/>
<evidence type="ECO:0000256" key="1">
    <source>
        <dbReference type="SAM" id="Phobius"/>
    </source>
</evidence>
<dbReference type="Proteomes" id="UP001497453">
    <property type="component" value="Chromosome 3"/>
</dbReference>
<feature type="transmembrane region" description="Helical" evidence="1">
    <location>
        <begin position="12"/>
        <end position="28"/>
    </location>
</feature>
<evidence type="ECO:0000313" key="2">
    <source>
        <dbReference type="EMBL" id="CAL1704906.1"/>
    </source>
</evidence>
<dbReference type="EMBL" id="OZ037946">
    <property type="protein sequence ID" value="CAL1704906.1"/>
    <property type="molecule type" value="Genomic_DNA"/>
</dbReference>
<evidence type="ECO:0000313" key="3">
    <source>
        <dbReference type="Proteomes" id="UP001497453"/>
    </source>
</evidence>
<organism evidence="2 3">
    <name type="scientific">Somion occarium</name>
    <dbReference type="NCBI Taxonomy" id="3059160"/>
    <lineage>
        <taxon>Eukaryota</taxon>
        <taxon>Fungi</taxon>
        <taxon>Dikarya</taxon>
        <taxon>Basidiomycota</taxon>
        <taxon>Agaricomycotina</taxon>
        <taxon>Agaricomycetes</taxon>
        <taxon>Polyporales</taxon>
        <taxon>Cerrenaceae</taxon>
        <taxon>Somion</taxon>
    </lineage>
</organism>
<reference evidence="3" key="1">
    <citation type="submission" date="2024-04" db="EMBL/GenBank/DDBJ databases">
        <authorList>
            <person name="Shaw F."/>
            <person name="Minotto A."/>
        </authorList>
    </citation>
    <scope>NUCLEOTIDE SEQUENCE [LARGE SCALE GENOMIC DNA]</scope>
</reference>
<accession>A0ABP1DAP3</accession>
<keyword evidence="1" id="KW-0812">Transmembrane</keyword>
<protein>
    <submittedName>
        <fullName evidence="2">Uncharacterized protein</fullName>
    </submittedName>
</protein>
<name>A0ABP1DAP3_9APHY</name>
<keyword evidence="3" id="KW-1185">Reference proteome</keyword>
<keyword evidence="1" id="KW-0472">Membrane</keyword>
<keyword evidence="1" id="KW-1133">Transmembrane helix</keyword>
<gene>
    <name evidence="2" type="ORF">GFSPODELE1_LOCUS5194</name>
</gene>
<sequence>MVLSITVKRPVLLYTAALALVLFLAYNYQPILRRSSFRQHNMTPWSSKYEGWHGRATFHPSPETFTPTREILAFAVLHHAPAIPDGFTLALFKPDVAVDARGKVLILNPDDFTGLSDLARQTLDLPSTGSFMNAWRIAQRRTDQPIERLFVPGSTTALVETSVQGYEKGKTELKTPVGDIHELPEVLHELFGLIAEARDGYERGKEDEDTISKVKAVLGDV</sequence>